<keyword evidence="2" id="KW-0119">Carbohydrate metabolism</keyword>
<dbReference type="EMBL" id="BAABCN010000003">
    <property type="protein sequence ID" value="GAA3876021.1"/>
    <property type="molecule type" value="Genomic_DNA"/>
</dbReference>
<dbReference type="PROSITE" id="PS50853">
    <property type="entry name" value="FN3"/>
    <property type="match status" value="1"/>
</dbReference>
<comment type="caution">
    <text evidence="4">The sequence shown here is derived from an EMBL/GenBank/DDBJ whole genome shotgun (WGS) entry which is preliminary data.</text>
</comment>
<dbReference type="RefSeq" id="WP_345065209.1">
    <property type="nucleotide sequence ID" value="NZ_BAABCN010000003.1"/>
</dbReference>
<dbReference type="Proteomes" id="UP001501803">
    <property type="component" value="Unassembled WGS sequence"/>
</dbReference>
<feature type="domain" description="Fibronectin type-III" evidence="3">
    <location>
        <begin position="56"/>
        <end position="156"/>
    </location>
</feature>
<keyword evidence="1" id="KW-0326">Glycosidase</keyword>
<evidence type="ECO:0000313" key="4">
    <source>
        <dbReference type="EMBL" id="GAA3876021.1"/>
    </source>
</evidence>
<keyword evidence="5" id="KW-1185">Reference proteome</keyword>
<dbReference type="InterPro" id="IPR036116">
    <property type="entry name" value="FN3_sf"/>
</dbReference>
<sequence>MHLRARRLRLSLGVVLAALAIVLGALVVPVNSTLASFTDAETTAATPSITAGSLGTVTSLQCSLSGTGSNAKLTLTWTAPSQATIQRTGYRISFTDTWENTNFSIDVGTGLSKVFAANDDSVPDNSDYLVTVTAIATSAPSWLSATTDSINVTRSNGKGWKNCS</sequence>
<dbReference type="InterPro" id="IPR013783">
    <property type="entry name" value="Ig-like_fold"/>
</dbReference>
<evidence type="ECO:0000256" key="1">
    <source>
        <dbReference type="ARBA" id="ARBA00023295"/>
    </source>
</evidence>
<evidence type="ECO:0000256" key="2">
    <source>
        <dbReference type="ARBA" id="ARBA00023326"/>
    </source>
</evidence>
<dbReference type="Gene3D" id="2.60.40.10">
    <property type="entry name" value="Immunoglobulins"/>
    <property type="match status" value="1"/>
</dbReference>
<name>A0ABP7KFR0_9MICO</name>
<keyword evidence="2" id="KW-0624">Polysaccharide degradation</keyword>
<dbReference type="InterPro" id="IPR003961">
    <property type="entry name" value="FN3_dom"/>
</dbReference>
<gene>
    <name evidence="4" type="ORF">GCM10022381_18370</name>
</gene>
<reference evidence="5" key="1">
    <citation type="journal article" date="2019" name="Int. J. Syst. Evol. Microbiol.">
        <title>The Global Catalogue of Microorganisms (GCM) 10K type strain sequencing project: providing services to taxonomists for standard genome sequencing and annotation.</title>
        <authorList>
            <consortium name="The Broad Institute Genomics Platform"/>
            <consortium name="The Broad Institute Genome Sequencing Center for Infectious Disease"/>
            <person name="Wu L."/>
            <person name="Ma J."/>
        </authorList>
    </citation>
    <scope>NUCLEOTIDE SEQUENCE [LARGE SCALE GENOMIC DNA]</scope>
    <source>
        <strain evidence="5">JCM 17021</strain>
    </source>
</reference>
<evidence type="ECO:0000313" key="5">
    <source>
        <dbReference type="Proteomes" id="UP001501803"/>
    </source>
</evidence>
<organism evidence="4 5">
    <name type="scientific">Leifsonia kafniensis</name>
    <dbReference type="NCBI Taxonomy" id="475957"/>
    <lineage>
        <taxon>Bacteria</taxon>
        <taxon>Bacillati</taxon>
        <taxon>Actinomycetota</taxon>
        <taxon>Actinomycetes</taxon>
        <taxon>Micrococcales</taxon>
        <taxon>Microbacteriaceae</taxon>
        <taxon>Leifsonia</taxon>
    </lineage>
</organism>
<proteinExistence type="predicted"/>
<protein>
    <recommendedName>
        <fullName evidence="3">Fibronectin type-III domain-containing protein</fullName>
    </recommendedName>
</protein>
<dbReference type="SUPFAM" id="SSF49265">
    <property type="entry name" value="Fibronectin type III"/>
    <property type="match status" value="1"/>
</dbReference>
<keyword evidence="1" id="KW-0378">Hydrolase</keyword>
<evidence type="ECO:0000259" key="3">
    <source>
        <dbReference type="PROSITE" id="PS50853"/>
    </source>
</evidence>
<accession>A0ABP7KFR0</accession>